<dbReference type="AlphaFoldDB" id="A0A2N5XXK0"/>
<reference evidence="3 4" key="1">
    <citation type="submission" date="2018-01" db="EMBL/GenBank/DDBJ databases">
        <title>The draft genome sequence of Cohaesibacter sp. H1304.</title>
        <authorList>
            <person name="Wang N.-N."/>
            <person name="Du Z.-J."/>
        </authorList>
    </citation>
    <scope>NUCLEOTIDE SEQUENCE [LARGE SCALE GENOMIC DNA]</scope>
    <source>
        <strain evidence="3 4">H1304</strain>
    </source>
</reference>
<gene>
    <name evidence="3" type="ORF">C0081_02965</name>
</gene>
<protein>
    <submittedName>
        <fullName evidence="3">Response regulator</fullName>
    </submittedName>
</protein>
<organism evidence="3 4">
    <name type="scientific">Cohaesibacter celericrescens</name>
    <dbReference type="NCBI Taxonomy" id="2067669"/>
    <lineage>
        <taxon>Bacteria</taxon>
        <taxon>Pseudomonadati</taxon>
        <taxon>Pseudomonadota</taxon>
        <taxon>Alphaproteobacteria</taxon>
        <taxon>Hyphomicrobiales</taxon>
        <taxon>Cohaesibacteraceae</taxon>
    </lineage>
</organism>
<dbReference type="Gene3D" id="3.40.50.2300">
    <property type="match status" value="1"/>
</dbReference>
<sequence>MDNIGYNKNMLSVLVIEDNKEFRLLLRDLLEEAGCRVVEAEDGKEGFDIAEKNDFDLVITDILMPNQEGIETIIGLKKLNPLSKIVAISGGGATQNMTFLELAKKLGAYRTLQKPFGLNVIEEIIFELTSKN</sequence>
<dbReference type="SMART" id="SM00448">
    <property type="entry name" value="REC"/>
    <property type="match status" value="1"/>
</dbReference>
<dbReference type="InterPro" id="IPR052048">
    <property type="entry name" value="ST_Response_Regulator"/>
</dbReference>
<dbReference type="InterPro" id="IPR011006">
    <property type="entry name" value="CheY-like_superfamily"/>
</dbReference>
<dbReference type="PANTHER" id="PTHR43228">
    <property type="entry name" value="TWO-COMPONENT RESPONSE REGULATOR"/>
    <property type="match status" value="1"/>
</dbReference>
<dbReference type="EMBL" id="PKUQ01000001">
    <property type="protein sequence ID" value="PLW79197.1"/>
    <property type="molecule type" value="Genomic_DNA"/>
</dbReference>
<feature type="modified residue" description="4-aspartylphosphate" evidence="1">
    <location>
        <position position="61"/>
    </location>
</feature>
<dbReference type="RefSeq" id="WP_101532279.1">
    <property type="nucleotide sequence ID" value="NZ_PKUQ01000001.1"/>
</dbReference>
<dbReference type="GO" id="GO:0000160">
    <property type="term" value="P:phosphorelay signal transduction system"/>
    <property type="evidence" value="ECO:0007669"/>
    <property type="project" value="InterPro"/>
</dbReference>
<evidence type="ECO:0000313" key="3">
    <source>
        <dbReference type="EMBL" id="PLW79197.1"/>
    </source>
</evidence>
<dbReference type="PANTHER" id="PTHR43228:SF1">
    <property type="entry name" value="TWO-COMPONENT RESPONSE REGULATOR ARR22"/>
    <property type="match status" value="1"/>
</dbReference>
<dbReference type="SUPFAM" id="SSF52172">
    <property type="entry name" value="CheY-like"/>
    <property type="match status" value="1"/>
</dbReference>
<keyword evidence="1" id="KW-0597">Phosphoprotein</keyword>
<name>A0A2N5XXK0_9HYPH</name>
<proteinExistence type="predicted"/>
<dbReference type="Pfam" id="PF00072">
    <property type="entry name" value="Response_reg"/>
    <property type="match status" value="1"/>
</dbReference>
<feature type="domain" description="Response regulatory" evidence="2">
    <location>
        <begin position="12"/>
        <end position="129"/>
    </location>
</feature>
<dbReference type="OrthoDB" id="5456285at2"/>
<dbReference type="Proteomes" id="UP000234881">
    <property type="component" value="Unassembled WGS sequence"/>
</dbReference>
<evidence type="ECO:0000313" key="4">
    <source>
        <dbReference type="Proteomes" id="UP000234881"/>
    </source>
</evidence>
<dbReference type="PROSITE" id="PS50110">
    <property type="entry name" value="RESPONSE_REGULATORY"/>
    <property type="match status" value="1"/>
</dbReference>
<dbReference type="CDD" id="cd00156">
    <property type="entry name" value="REC"/>
    <property type="match status" value="1"/>
</dbReference>
<keyword evidence="4" id="KW-1185">Reference proteome</keyword>
<accession>A0A2N5XXK0</accession>
<comment type="caution">
    <text evidence="3">The sequence shown here is derived from an EMBL/GenBank/DDBJ whole genome shotgun (WGS) entry which is preliminary data.</text>
</comment>
<evidence type="ECO:0000259" key="2">
    <source>
        <dbReference type="PROSITE" id="PS50110"/>
    </source>
</evidence>
<dbReference type="InterPro" id="IPR001789">
    <property type="entry name" value="Sig_transdc_resp-reg_receiver"/>
</dbReference>
<evidence type="ECO:0000256" key="1">
    <source>
        <dbReference type="PROSITE-ProRule" id="PRU00169"/>
    </source>
</evidence>